<name>A0AAE9FJX5_CAEBR</name>
<proteinExistence type="predicted"/>
<keyword evidence="4" id="KW-1185">Reference proteome</keyword>
<reference evidence="3 4" key="1">
    <citation type="submission" date="2022-04" db="EMBL/GenBank/DDBJ databases">
        <title>Chromosome-level reference genomes for two strains of Caenorhabditis briggsae: an improved platform for comparative genomics.</title>
        <authorList>
            <person name="Stevens L."/>
            <person name="Andersen E."/>
        </authorList>
    </citation>
    <scope>NUCLEOTIDE SEQUENCE [LARGE SCALE GENOMIC DNA]</scope>
    <source>
        <strain evidence="3">VX34</strain>
        <tissue evidence="3">Whole-organism</tissue>
    </source>
</reference>
<evidence type="ECO:0000256" key="2">
    <source>
        <dbReference type="SAM" id="Phobius"/>
    </source>
</evidence>
<keyword evidence="2" id="KW-0472">Membrane</keyword>
<accession>A0AAE9FJX5</accession>
<feature type="transmembrane region" description="Helical" evidence="2">
    <location>
        <begin position="12"/>
        <end position="38"/>
    </location>
</feature>
<evidence type="ECO:0008006" key="5">
    <source>
        <dbReference type="Google" id="ProtNLM"/>
    </source>
</evidence>
<dbReference type="EMBL" id="CP092625">
    <property type="protein sequence ID" value="UMM41290.1"/>
    <property type="molecule type" value="Genomic_DNA"/>
</dbReference>
<evidence type="ECO:0000313" key="3">
    <source>
        <dbReference type="EMBL" id="UMM41290.1"/>
    </source>
</evidence>
<protein>
    <recommendedName>
        <fullName evidence="5">Transmembrane protein</fullName>
    </recommendedName>
</protein>
<evidence type="ECO:0000313" key="4">
    <source>
        <dbReference type="Proteomes" id="UP000829354"/>
    </source>
</evidence>
<sequence>MTTQVIEREKISAVVFMIPIIVGYVLVVSVGGLVFRYLGSNIINSGSRISNRVHQSIHRYVQLVIHLRQWSCHHKYYQKEEEDDSSSKSDHLSTHSKNSNSDNPHEIPSFLHQPFQNRNFLSARFILNPINETLIVK</sequence>
<gene>
    <name evidence="3" type="ORF">L5515_017617</name>
</gene>
<feature type="region of interest" description="Disordered" evidence="1">
    <location>
        <begin position="81"/>
        <end position="108"/>
    </location>
</feature>
<keyword evidence="2" id="KW-1133">Transmembrane helix</keyword>
<organism evidence="3 4">
    <name type="scientific">Caenorhabditis briggsae</name>
    <dbReference type="NCBI Taxonomy" id="6238"/>
    <lineage>
        <taxon>Eukaryota</taxon>
        <taxon>Metazoa</taxon>
        <taxon>Ecdysozoa</taxon>
        <taxon>Nematoda</taxon>
        <taxon>Chromadorea</taxon>
        <taxon>Rhabditida</taxon>
        <taxon>Rhabditina</taxon>
        <taxon>Rhabditomorpha</taxon>
        <taxon>Rhabditoidea</taxon>
        <taxon>Rhabditidae</taxon>
        <taxon>Peloderinae</taxon>
        <taxon>Caenorhabditis</taxon>
    </lineage>
</organism>
<dbReference type="Proteomes" id="UP000829354">
    <property type="component" value="Chromosome X"/>
</dbReference>
<evidence type="ECO:0000256" key="1">
    <source>
        <dbReference type="SAM" id="MobiDB-lite"/>
    </source>
</evidence>
<keyword evidence="2" id="KW-0812">Transmembrane</keyword>
<dbReference type="AlphaFoldDB" id="A0AAE9FJX5"/>